<feature type="non-terminal residue" evidence="1">
    <location>
        <position position="1"/>
    </location>
</feature>
<organism evidence="1">
    <name type="scientific">marine sediment metagenome</name>
    <dbReference type="NCBI Taxonomy" id="412755"/>
    <lineage>
        <taxon>unclassified sequences</taxon>
        <taxon>metagenomes</taxon>
        <taxon>ecological metagenomes</taxon>
    </lineage>
</organism>
<sequence length="142" mass="16466">WPCAKHTKAITSDADYDPDDFSFTYEYRYPLPSNPYCLKIRKVNDGTTEYAKEGRYIYTNDSTCELVYTKRITDTNEFDPLLADAISLHLAIKLSFPLMQDKSVRDELIEYLYKIVLLQAKQQAAGEKFVEKGKYNVRQAGR</sequence>
<protein>
    <submittedName>
        <fullName evidence="1">Uncharacterized protein</fullName>
    </submittedName>
</protein>
<comment type="caution">
    <text evidence="1">The sequence shown here is derived from an EMBL/GenBank/DDBJ whole genome shotgun (WGS) entry which is preliminary data.</text>
</comment>
<gene>
    <name evidence="1" type="ORF">S12H4_56966</name>
</gene>
<dbReference type="AlphaFoldDB" id="X1W0K5"/>
<reference evidence="1" key="1">
    <citation type="journal article" date="2014" name="Front. Microbiol.">
        <title>High frequency of phylogenetically diverse reductive dehalogenase-homologous genes in deep subseafloor sedimentary metagenomes.</title>
        <authorList>
            <person name="Kawai M."/>
            <person name="Futagami T."/>
            <person name="Toyoda A."/>
            <person name="Takaki Y."/>
            <person name="Nishi S."/>
            <person name="Hori S."/>
            <person name="Arai W."/>
            <person name="Tsubouchi T."/>
            <person name="Morono Y."/>
            <person name="Uchiyama I."/>
            <person name="Ito T."/>
            <person name="Fujiyama A."/>
            <person name="Inagaki F."/>
            <person name="Takami H."/>
        </authorList>
    </citation>
    <scope>NUCLEOTIDE SEQUENCE</scope>
    <source>
        <strain evidence="1">Expedition CK06-06</strain>
    </source>
</reference>
<name>X1W0K5_9ZZZZ</name>
<dbReference type="EMBL" id="BARW01036760">
    <property type="protein sequence ID" value="GAJ20365.1"/>
    <property type="molecule type" value="Genomic_DNA"/>
</dbReference>
<accession>X1W0K5</accession>
<evidence type="ECO:0000313" key="1">
    <source>
        <dbReference type="EMBL" id="GAJ20365.1"/>
    </source>
</evidence>
<proteinExistence type="predicted"/>